<dbReference type="Pfam" id="PF02362">
    <property type="entry name" value="B3"/>
    <property type="match status" value="1"/>
</dbReference>
<accession>A0AAV0MID3</accession>
<evidence type="ECO:0000256" key="1">
    <source>
        <dbReference type="ARBA" id="ARBA00004123"/>
    </source>
</evidence>
<dbReference type="EMBL" id="CAMGYJ010000007">
    <property type="protein sequence ID" value="CAI0446185.1"/>
    <property type="molecule type" value="Genomic_DNA"/>
</dbReference>
<proteinExistence type="predicted"/>
<evidence type="ECO:0000259" key="6">
    <source>
        <dbReference type="Pfam" id="PF02362"/>
    </source>
</evidence>
<evidence type="ECO:0000313" key="8">
    <source>
        <dbReference type="Proteomes" id="UP001154282"/>
    </source>
</evidence>
<dbReference type="InterPro" id="IPR015300">
    <property type="entry name" value="DNA-bd_pseudobarrel_sf"/>
</dbReference>
<evidence type="ECO:0000256" key="3">
    <source>
        <dbReference type="ARBA" id="ARBA00023125"/>
    </source>
</evidence>
<dbReference type="Proteomes" id="UP001154282">
    <property type="component" value="Unassembled WGS sequence"/>
</dbReference>
<evidence type="ECO:0000256" key="5">
    <source>
        <dbReference type="ARBA" id="ARBA00023242"/>
    </source>
</evidence>
<dbReference type="GO" id="GO:0003700">
    <property type="term" value="F:DNA-binding transcription factor activity"/>
    <property type="evidence" value="ECO:0007669"/>
    <property type="project" value="InterPro"/>
</dbReference>
<sequence length="60" mass="6887">MFKKPLTPSDVGKLNKLVIPKQHAERYFLQQGADAVEKGMLQGFEDEPGKCWRFRYSSGK</sequence>
<dbReference type="SUPFAM" id="SSF101936">
    <property type="entry name" value="DNA-binding pseudobarrel domain"/>
    <property type="match status" value="1"/>
</dbReference>
<gene>
    <name evidence="7" type="ORF">LITE_LOCUS28915</name>
</gene>
<keyword evidence="5" id="KW-0539">Nucleus</keyword>
<reference evidence="7" key="1">
    <citation type="submission" date="2022-08" db="EMBL/GenBank/DDBJ databases">
        <authorList>
            <person name="Gutierrez-Valencia J."/>
        </authorList>
    </citation>
    <scope>NUCLEOTIDE SEQUENCE</scope>
</reference>
<keyword evidence="3" id="KW-0238">DNA-binding</keyword>
<evidence type="ECO:0000313" key="7">
    <source>
        <dbReference type="EMBL" id="CAI0446185.1"/>
    </source>
</evidence>
<dbReference type="PANTHER" id="PTHR31140">
    <property type="entry name" value="B3 DOMAIN-CONTAINING TRANSCRIPTION FACTOR ABI3"/>
    <property type="match status" value="1"/>
</dbReference>
<protein>
    <recommendedName>
        <fullName evidence="6">TF-B3 domain-containing protein</fullName>
    </recommendedName>
</protein>
<keyword evidence="2" id="KW-0805">Transcription regulation</keyword>
<dbReference type="AlphaFoldDB" id="A0AAV0MID3"/>
<keyword evidence="4" id="KW-0804">Transcription</keyword>
<dbReference type="CDD" id="cd10017">
    <property type="entry name" value="B3_DNA"/>
    <property type="match status" value="1"/>
</dbReference>
<name>A0AAV0MID3_9ROSI</name>
<feature type="domain" description="TF-B3" evidence="6">
    <location>
        <begin position="2"/>
        <end position="57"/>
    </location>
</feature>
<dbReference type="GO" id="GO:0003677">
    <property type="term" value="F:DNA binding"/>
    <property type="evidence" value="ECO:0007669"/>
    <property type="project" value="UniProtKB-KW"/>
</dbReference>
<comment type="subcellular location">
    <subcellularLocation>
        <location evidence="1">Nucleus</location>
    </subcellularLocation>
</comment>
<organism evidence="7 8">
    <name type="scientific">Linum tenue</name>
    <dbReference type="NCBI Taxonomy" id="586396"/>
    <lineage>
        <taxon>Eukaryota</taxon>
        <taxon>Viridiplantae</taxon>
        <taxon>Streptophyta</taxon>
        <taxon>Embryophyta</taxon>
        <taxon>Tracheophyta</taxon>
        <taxon>Spermatophyta</taxon>
        <taxon>Magnoliopsida</taxon>
        <taxon>eudicotyledons</taxon>
        <taxon>Gunneridae</taxon>
        <taxon>Pentapetalae</taxon>
        <taxon>rosids</taxon>
        <taxon>fabids</taxon>
        <taxon>Malpighiales</taxon>
        <taxon>Linaceae</taxon>
        <taxon>Linum</taxon>
    </lineage>
</organism>
<evidence type="ECO:0000256" key="2">
    <source>
        <dbReference type="ARBA" id="ARBA00023015"/>
    </source>
</evidence>
<dbReference type="GO" id="GO:0005634">
    <property type="term" value="C:nucleus"/>
    <property type="evidence" value="ECO:0007669"/>
    <property type="project" value="UniProtKB-SubCell"/>
</dbReference>
<dbReference type="InterPro" id="IPR044800">
    <property type="entry name" value="LEC2-like"/>
</dbReference>
<dbReference type="PANTHER" id="PTHR31140:SF70">
    <property type="entry name" value="B3 DOMAIN-CONTAINING PROTEIN OS11G0156000"/>
    <property type="match status" value="1"/>
</dbReference>
<comment type="caution">
    <text evidence="7">The sequence shown here is derived from an EMBL/GenBank/DDBJ whole genome shotgun (WGS) entry which is preliminary data.</text>
</comment>
<dbReference type="InterPro" id="IPR003340">
    <property type="entry name" value="B3_DNA-bd"/>
</dbReference>
<evidence type="ECO:0000256" key="4">
    <source>
        <dbReference type="ARBA" id="ARBA00023163"/>
    </source>
</evidence>
<dbReference type="Gene3D" id="2.40.330.10">
    <property type="entry name" value="DNA-binding pseudobarrel domain"/>
    <property type="match status" value="1"/>
</dbReference>
<keyword evidence="8" id="KW-1185">Reference proteome</keyword>